<dbReference type="EMBL" id="AUNB01000051">
    <property type="protein sequence ID" value="KEO55561.1"/>
    <property type="molecule type" value="Genomic_DNA"/>
</dbReference>
<reference evidence="1 2" key="1">
    <citation type="journal article" date="2015" name="Antonie Van Leeuwenhoek">
        <title>Thioclava indica sp. nov., isolated from surface seawater of the Indian Ocean.</title>
        <authorList>
            <person name="Liu Y."/>
            <person name="Lai Q."/>
            <person name="Du J."/>
            <person name="Xu H."/>
            <person name="Jiang L."/>
            <person name="Shao Z."/>
        </authorList>
    </citation>
    <scope>NUCLEOTIDE SEQUENCE [LARGE SCALE GENOMIC DNA]</scope>
    <source>
        <strain evidence="1 2">DT23-4</strain>
    </source>
</reference>
<accession>A0A074JD50</accession>
<dbReference type="Proteomes" id="UP000027471">
    <property type="component" value="Unassembled WGS sequence"/>
</dbReference>
<evidence type="ECO:0000313" key="1">
    <source>
        <dbReference type="EMBL" id="KEO55561.1"/>
    </source>
</evidence>
<dbReference type="AlphaFoldDB" id="A0A074JD50"/>
<name>A0A074JD50_9RHOB</name>
<gene>
    <name evidence="1" type="ORF">DT23_06200</name>
</gene>
<organism evidence="1 2">
    <name type="scientific">Thioclava indica</name>
    <dbReference type="NCBI Taxonomy" id="1353528"/>
    <lineage>
        <taxon>Bacteria</taxon>
        <taxon>Pseudomonadati</taxon>
        <taxon>Pseudomonadota</taxon>
        <taxon>Alphaproteobacteria</taxon>
        <taxon>Rhodobacterales</taxon>
        <taxon>Paracoccaceae</taxon>
        <taxon>Thioclava</taxon>
    </lineage>
</organism>
<keyword evidence="2" id="KW-1185">Reference proteome</keyword>
<proteinExistence type="predicted"/>
<comment type="caution">
    <text evidence="1">The sequence shown here is derived from an EMBL/GenBank/DDBJ whole genome shotgun (WGS) entry which is preliminary data.</text>
</comment>
<evidence type="ECO:0000313" key="2">
    <source>
        <dbReference type="Proteomes" id="UP000027471"/>
    </source>
</evidence>
<protein>
    <submittedName>
        <fullName evidence="1">Uncharacterized protein</fullName>
    </submittedName>
</protein>
<sequence length="54" mass="5975">MIEPVPSETTIRRSAVFCQTGGEVDFVDRIARRESRALHDVARAVAAGLSAWKF</sequence>